<feature type="signal peptide" evidence="1">
    <location>
        <begin position="1"/>
        <end position="32"/>
    </location>
</feature>
<dbReference type="InterPro" id="IPR029062">
    <property type="entry name" value="Class_I_gatase-like"/>
</dbReference>
<name>A0A5C5YWM7_9BACT</name>
<dbReference type="GO" id="GO:0004560">
    <property type="term" value="F:alpha-L-fucosidase activity"/>
    <property type="evidence" value="ECO:0007669"/>
    <property type="project" value="InterPro"/>
</dbReference>
<dbReference type="SUPFAM" id="SSF51445">
    <property type="entry name" value="(Trans)glycosidases"/>
    <property type="match status" value="1"/>
</dbReference>
<keyword evidence="4" id="KW-1185">Reference proteome</keyword>
<dbReference type="GO" id="GO:0005975">
    <property type="term" value="P:carbohydrate metabolic process"/>
    <property type="evidence" value="ECO:0007669"/>
    <property type="project" value="InterPro"/>
</dbReference>
<sequence precursor="true">MNLLLLMQKNCPRSARWCLLLSCSMLASPAVAKETHVGPSPRMKRADAFLGIHFDFHAGDDCNSIGKRTTPQMVEMVIDKVNPDYIQIDCKGHRGYSSYPTKVGNPAPGFIGDPLRIWREVTRKRGIPLFMHYSGVWDYKAVADHPDWAAVDGNGKPNAKATSVFGPYADRLMIPQLRELAGEYGVDGAWVDGDCWGTTPDYSEATVQKFCAQTGAKSAPYKQSDPYWNEWMDFHREGFRNYLRHYVDELKASHPDFQVISNWAFSDHMPEPVFANVAGLSGDFAPDNSVNSARFAGRCLENQGVPWDLMSWSFSRKNNKQKPAVQLMQEASQVLAIGGGYQAYFKQDRDGAIRSPAEMDVMAEVAKFCRDRQAYCHRSVAVPQIALLYSTAGHYRASPSLFHWNGTNGVKVLRMALTEMLQNQYGVQILSEHHLRGHLSEWPVVVIPGWTFLEADFRDELAAYAQSGGRLILIGTGPKKLFDKELAQIADSSIVVVDQVDAAFPDALRHGLPNPIVEVVGSKDVDVSPRMLNGNLTVHLVNSSGPHANAPDEGIKEIKPVGPLTVSIRLDQPPKSIVMQPEGKSLEIEWQNGRAIVTMPHLDLYSILVVEP</sequence>
<evidence type="ECO:0000259" key="2">
    <source>
        <dbReference type="Pfam" id="PF01120"/>
    </source>
</evidence>
<accession>A0A5C5YWM7</accession>
<dbReference type="Proteomes" id="UP000315010">
    <property type="component" value="Unassembled WGS sequence"/>
</dbReference>
<keyword evidence="1" id="KW-0732">Signal</keyword>
<dbReference type="Gene3D" id="3.40.50.880">
    <property type="match status" value="1"/>
</dbReference>
<protein>
    <submittedName>
        <fullName evidence="3">Alpha-L-fucosidase</fullName>
    </submittedName>
</protein>
<evidence type="ECO:0000313" key="3">
    <source>
        <dbReference type="EMBL" id="TWT79438.1"/>
    </source>
</evidence>
<dbReference type="AlphaFoldDB" id="A0A5C5YWM7"/>
<dbReference type="EMBL" id="SJPJ01000001">
    <property type="protein sequence ID" value="TWT79438.1"/>
    <property type="molecule type" value="Genomic_DNA"/>
</dbReference>
<dbReference type="InterPro" id="IPR057739">
    <property type="entry name" value="Glyco_hydro_29_N"/>
</dbReference>
<dbReference type="OrthoDB" id="2571943at2"/>
<dbReference type="InterPro" id="IPR017853">
    <property type="entry name" value="GH"/>
</dbReference>
<gene>
    <name evidence="3" type="ORF">CA13_08390</name>
</gene>
<feature type="domain" description="Glycoside hydrolase family 29 N-terminal" evidence="2">
    <location>
        <begin position="85"/>
        <end position="238"/>
    </location>
</feature>
<comment type="caution">
    <text evidence="3">The sequence shown here is derived from an EMBL/GenBank/DDBJ whole genome shotgun (WGS) entry which is preliminary data.</text>
</comment>
<feature type="chain" id="PRO_5022941462" evidence="1">
    <location>
        <begin position="33"/>
        <end position="612"/>
    </location>
</feature>
<reference evidence="3 4" key="1">
    <citation type="submission" date="2019-02" db="EMBL/GenBank/DDBJ databases">
        <title>Deep-cultivation of Planctomycetes and their phenomic and genomic characterization uncovers novel biology.</title>
        <authorList>
            <person name="Wiegand S."/>
            <person name="Jogler M."/>
            <person name="Boedeker C."/>
            <person name="Pinto D."/>
            <person name="Vollmers J."/>
            <person name="Rivas-Marin E."/>
            <person name="Kohn T."/>
            <person name="Peeters S.H."/>
            <person name="Heuer A."/>
            <person name="Rast P."/>
            <person name="Oberbeckmann S."/>
            <person name="Bunk B."/>
            <person name="Jeske O."/>
            <person name="Meyerdierks A."/>
            <person name="Storesund J.E."/>
            <person name="Kallscheuer N."/>
            <person name="Luecker S."/>
            <person name="Lage O.M."/>
            <person name="Pohl T."/>
            <person name="Merkel B.J."/>
            <person name="Hornburger P."/>
            <person name="Mueller R.-W."/>
            <person name="Bruemmer F."/>
            <person name="Labrenz M."/>
            <person name="Spormann A.M."/>
            <person name="Op Den Camp H."/>
            <person name="Overmann J."/>
            <person name="Amann R."/>
            <person name="Jetten M.S.M."/>
            <person name="Mascher T."/>
            <person name="Medema M.H."/>
            <person name="Devos D.P."/>
            <person name="Kaster A.-K."/>
            <person name="Ovreas L."/>
            <person name="Rohde M."/>
            <person name="Galperin M.Y."/>
            <person name="Jogler C."/>
        </authorList>
    </citation>
    <scope>NUCLEOTIDE SEQUENCE [LARGE SCALE GENOMIC DNA]</scope>
    <source>
        <strain evidence="3 4">CA13</strain>
    </source>
</reference>
<organism evidence="3 4">
    <name type="scientific">Novipirellula herctigrandis</name>
    <dbReference type="NCBI Taxonomy" id="2527986"/>
    <lineage>
        <taxon>Bacteria</taxon>
        <taxon>Pseudomonadati</taxon>
        <taxon>Planctomycetota</taxon>
        <taxon>Planctomycetia</taxon>
        <taxon>Pirellulales</taxon>
        <taxon>Pirellulaceae</taxon>
        <taxon>Novipirellula</taxon>
    </lineage>
</organism>
<dbReference type="Pfam" id="PF01120">
    <property type="entry name" value="Alpha_L_fucos"/>
    <property type="match status" value="1"/>
</dbReference>
<evidence type="ECO:0000256" key="1">
    <source>
        <dbReference type="SAM" id="SignalP"/>
    </source>
</evidence>
<proteinExistence type="predicted"/>
<dbReference type="Gene3D" id="3.20.20.80">
    <property type="entry name" value="Glycosidases"/>
    <property type="match status" value="1"/>
</dbReference>
<evidence type="ECO:0000313" key="4">
    <source>
        <dbReference type="Proteomes" id="UP000315010"/>
    </source>
</evidence>